<reference evidence="2" key="1">
    <citation type="submission" date="2016-11" db="UniProtKB">
        <authorList>
            <consortium name="WormBaseParasite"/>
        </authorList>
    </citation>
    <scope>IDENTIFICATION</scope>
</reference>
<evidence type="ECO:0000313" key="1">
    <source>
        <dbReference type="Proteomes" id="UP000095287"/>
    </source>
</evidence>
<sequence>MFVNLLGCFGFVEFGDSFLCPESADAIFLAVTSKSFWQFAIHGIELGQEYCTTLNYDNARISLVKNTDNMGFSDCDLTLH</sequence>
<protein>
    <submittedName>
        <fullName evidence="2">Secreted protein</fullName>
    </submittedName>
</protein>
<accession>A0A1I7YEH6</accession>
<organism evidence="1 2">
    <name type="scientific">Steinernema glaseri</name>
    <dbReference type="NCBI Taxonomy" id="37863"/>
    <lineage>
        <taxon>Eukaryota</taxon>
        <taxon>Metazoa</taxon>
        <taxon>Ecdysozoa</taxon>
        <taxon>Nematoda</taxon>
        <taxon>Chromadorea</taxon>
        <taxon>Rhabditida</taxon>
        <taxon>Tylenchina</taxon>
        <taxon>Panagrolaimomorpha</taxon>
        <taxon>Strongyloidoidea</taxon>
        <taxon>Steinernematidae</taxon>
        <taxon>Steinernema</taxon>
    </lineage>
</organism>
<dbReference type="WBParaSite" id="L893_g15563.t1">
    <property type="protein sequence ID" value="L893_g15563.t1"/>
    <property type="gene ID" value="L893_g15563"/>
</dbReference>
<evidence type="ECO:0000313" key="2">
    <source>
        <dbReference type="WBParaSite" id="L893_g15563.t1"/>
    </source>
</evidence>
<proteinExistence type="predicted"/>
<keyword evidence="1" id="KW-1185">Reference proteome</keyword>
<dbReference type="AlphaFoldDB" id="A0A1I7YEH6"/>
<dbReference type="Proteomes" id="UP000095287">
    <property type="component" value="Unplaced"/>
</dbReference>
<name>A0A1I7YEH6_9BILA</name>